<proteinExistence type="predicted"/>
<dbReference type="EMBL" id="CP034206">
    <property type="protein sequence ID" value="QBZ58425.1"/>
    <property type="molecule type" value="Genomic_DNA"/>
</dbReference>
<organism evidence="1 2">
    <name type="scientific">Pyricularia oryzae</name>
    <name type="common">Rice blast fungus</name>
    <name type="synonym">Magnaporthe oryzae</name>
    <dbReference type="NCBI Taxonomy" id="318829"/>
    <lineage>
        <taxon>Eukaryota</taxon>
        <taxon>Fungi</taxon>
        <taxon>Dikarya</taxon>
        <taxon>Ascomycota</taxon>
        <taxon>Pezizomycotina</taxon>
        <taxon>Sordariomycetes</taxon>
        <taxon>Sordariomycetidae</taxon>
        <taxon>Magnaporthales</taxon>
        <taxon>Pyriculariaceae</taxon>
        <taxon>Pyricularia</taxon>
    </lineage>
</organism>
<name>A0A4V1C627_PYROR</name>
<reference evidence="1 2" key="1">
    <citation type="journal article" date="2019" name="Mol. Biol. Evol.">
        <title>Blast fungal genomes show frequent chromosomal changes, gene gains and losses, and effector gene turnover.</title>
        <authorList>
            <person name="Gomez Luciano L.B."/>
            <person name="Jason Tsai I."/>
            <person name="Chuma I."/>
            <person name="Tosa Y."/>
            <person name="Chen Y.H."/>
            <person name="Li J.Y."/>
            <person name="Li M.Y."/>
            <person name="Jade Lu M.Y."/>
            <person name="Nakayashiki H."/>
            <person name="Li W.H."/>
        </authorList>
    </citation>
    <scope>NUCLEOTIDE SEQUENCE [LARGE SCALE GENOMIC DNA]</scope>
    <source>
        <strain evidence="1">MZ5-1-6</strain>
    </source>
</reference>
<dbReference type="Proteomes" id="UP000294847">
    <property type="component" value="Chromosome 3"/>
</dbReference>
<dbReference type="AlphaFoldDB" id="A0A4V1C627"/>
<evidence type="ECO:0000313" key="2">
    <source>
        <dbReference type="Proteomes" id="UP000294847"/>
    </source>
</evidence>
<sequence length="56" mass="6047">MVDPGMTFARPASQTASLPSKILARISQALRNPGESEPCLVVSQQTFIALFTRELA</sequence>
<gene>
    <name evidence="1" type="ORF">PoMZ_03377</name>
</gene>
<accession>A0A4V1C627</accession>
<protein>
    <submittedName>
        <fullName evidence="1">Uncharacterized protein</fullName>
    </submittedName>
</protein>
<evidence type="ECO:0000313" key="1">
    <source>
        <dbReference type="EMBL" id="QBZ58425.1"/>
    </source>
</evidence>